<organism evidence="2 3">
    <name type="scientific">Sorangium cellulosum</name>
    <name type="common">Polyangium cellulosum</name>
    <dbReference type="NCBI Taxonomy" id="56"/>
    <lineage>
        <taxon>Bacteria</taxon>
        <taxon>Pseudomonadati</taxon>
        <taxon>Myxococcota</taxon>
        <taxon>Polyangia</taxon>
        <taxon>Polyangiales</taxon>
        <taxon>Polyangiaceae</taxon>
        <taxon>Sorangium</taxon>
    </lineage>
</organism>
<dbReference type="Proteomes" id="UP000075420">
    <property type="component" value="Unassembled WGS sequence"/>
</dbReference>
<evidence type="ECO:0000313" key="2">
    <source>
        <dbReference type="EMBL" id="KYF58977.1"/>
    </source>
</evidence>
<comment type="caution">
    <text evidence="2">The sequence shown here is derived from an EMBL/GenBank/DDBJ whole genome shotgun (WGS) entry which is preliminary data.</text>
</comment>
<evidence type="ECO:0000313" key="3">
    <source>
        <dbReference type="Proteomes" id="UP000075420"/>
    </source>
</evidence>
<sequence length="161" mass="17618">MRRWVSLSLLALLTFAVRDDDASVRGPAWIASLEKGVGVIEAPYTGTVEPPGGSGTWEEDNELDRWFARESVVVINGEVINHEEIAARRRAARREAARDDFPGWLSRTVSGTIRGIKVLAFKISDWVQGRRCEAQHLVSPPPAPAGRCQDGTEGCDGAPPR</sequence>
<name>A0A150PT90_SORCE</name>
<reference evidence="2 3" key="1">
    <citation type="submission" date="2014-02" db="EMBL/GenBank/DDBJ databases">
        <title>The small core and large imbalanced accessory genome model reveals a collaborative survival strategy of Sorangium cellulosum strains in nature.</title>
        <authorList>
            <person name="Han K."/>
            <person name="Peng R."/>
            <person name="Blom J."/>
            <person name="Li Y.-Z."/>
        </authorList>
    </citation>
    <scope>NUCLEOTIDE SEQUENCE [LARGE SCALE GENOMIC DNA]</scope>
    <source>
        <strain evidence="2 3">So0157-25</strain>
    </source>
</reference>
<dbReference type="AlphaFoldDB" id="A0A150PT90"/>
<accession>A0A150PT90</accession>
<gene>
    <name evidence="2" type="ORF">BE08_30715</name>
</gene>
<evidence type="ECO:0000256" key="1">
    <source>
        <dbReference type="SAM" id="MobiDB-lite"/>
    </source>
</evidence>
<proteinExistence type="predicted"/>
<protein>
    <submittedName>
        <fullName evidence="2">Uncharacterized protein</fullName>
    </submittedName>
</protein>
<feature type="region of interest" description="Disordered" evidence="1">
    <location>
        <begin position="137"/>
        <end position="161"/>
    </location>
</feature>
<dbReference type="EMBL" id="JELY01000556">
    <property type="protein sequence ID" value="KYF58977.1"/>
    <property type="molecule type" value="Genomic_DNA"/>
</dbReference>